<dbReference type="SUPFAM" id="SSF48498">
    <property type="entry name" value="Tetracyclin repressor-like, C-terminal domain"/>
    <property type="match status" value="1"/>
</dbReference>
<evidence type="ECO:0000313" key="9">
    <source>
        <dbReference type="Proteomes" id="UP000321548"/>
    </source>
</evidence>
<keyword evidence="4" id="KW-0804">Transcription</keyword>
<dbReference type="InterPro" id="IPR009057">
    <property type="entry name" value="Homeodomain-like_sf"/>
</dbReference>
<dbReference type="PANTHER" id="PTHR30055">
    <property type="entry name" value="HTH-TYPE TRANSCRIPTIONAL REGULATOR RUTR"/>
    <property type="match status" value="1"/>
</dbReference>
<protein>
    <submittedName>
        <fullName evidence="8">TetR/AcrR family transcriptional regulator</fullName>
    </submittedName>
</protein>
<dbReference type="PROSITE" id="PS01081">
    <property type="entry name" value="HTH_TETR_1"/>
    <property type="match status" value="1"/>
</dbReference>
<feature type="domain" description="HTH tetR-type" evidence="7">
    <location>
        <begin position="14"/>
        <end position="74"/>
    </location>
</feature>
<dbReference type="InterPro" id="IPR050109">
    <property type="entry name" value="HTH-type_TetR-like_transc_reg"/>
</dbReference>
<keyword evidence="3 5" id="KW-0238">DNA-binding</keyword>
<dbReference type="SUPFAM" id="SSF46689">
    <property type="entry name" value="Homeodomain-like"/>
    <property type="match status" value="1"/>
</dbReference>
<dbReference type="GO" id="GO:0000976">
    <property type="term" value="F:transcription cis-regulatory region binding"/>
    <property type="evidence" value="ECO:0007669"/>
    <property type="project" value="TreeGrafter"/>
</dbReference>
<reference evidence="8 9" key="1">
    <citation type="submission" date="2019-06" db="EMBL/GenBank/DDBJ databases">
        <title>Quisquiliibacterium sp. nov., isolated from a maize field.</title>
        <authorList>
            <person name="Lin S.-Y."/>
            <person name="Tsai C.-F."/>
            <person name="Young C.-C."/>
        </authorList>
    </citation>
    <scope>NUCLEOTIDE SEQUENCE [LARGE SCALE GENOMIC DNA]</scope>
    <source>
        <strain evidence="8 9">CC-CFT501</strain>
    </source>
</reference>
<evidence type="ECO:0000256" key="2">
    <source>
        <dbReference type="ARBA" id="ARBA00023015"/>
    </source>
</evidence>
<sequence>MSGSDPKPKPMPAVDTKTRILQAAFRTLATQGYAALSVREIAKDAGVNHALINYHFGTKDRLVIAVLDEANRRLLERQRRMYASPGGFAQKWAQARAFYEDDLASGFVRVQAELYSASLSNVELREQFLPRIRAWKGVVLEAVREALRMHAPRLPEGFDAEAIATLISEFWLGMEFARLIGGDEERVRHEPALDAIGRMLSALEASATSPRGVASDTATRRGGARRRR</sequence>
<keyword evidence="9" id="KW-1185">Reference proteome</keyword>
<dbReference type="Proteomes" id="UP000321548">
    <property type="component" value="Unassembled WGS sequence"/>
</dbReference>
<evidence type="ECO:0000256" key="1">
    <source>
        <dbReference type="ARBA" id="ARBA00022491"/>
    </source>
</evidence>
<organism evidence="8 9">
    <name type="scientific">Zeimonas arvi</name>
    <dbReference type="NCBI Taxonomy" id="2498847"/>
    <lineage>
        <taxon>Bacteria</taxon>
        <taxon>Pseudomonadati</taxon>
        <taxon>Pseudomonadota</taxon>
        <taxon>Betaproteobacteria</taxon>
        <taxon>Burkholderiales</taxon>
        <taxon>Burkholderiaceae</taxon>
        <taxon>Zeimonas</taxon>
    </lineage>
</organism>
<evidence type="ECO:0000256" key="5">
    <source>
        <dbReference type="PROSITE-ProRule" id="PRU00335"/>
    </source>
</evidence>
<dbReference type="InterPro" id="IPR001647">
    <property type="entry name" value="HTH_TetR"/>
</dbReference>
<keyword evidence="1" id="KW-0678">Repressor</keyword>
<evidence type="ECO:0000256" key="3">
    <source>
        <dbReference type="ARBA" id="ARBA00023125"/>
    </source>
</evidence>
<name>A0A5C8P1A3_9BURK</name>
<dbReference type="AlphaFoldDB" id="A0A5C8P1A3"/>
<evidence type="ECO:0000259" key="7">
    <source>
        <dbReference type="PROSITE" id="PS50977"/>
    </source>
</evidence>
<dbReference type="OrthoDB" id="6684185at2"/>
<proteinExistence type="predicted"/>
<evidence type="ECO:0000313" key="8">
    <source>
        <dbReference type="EMBL" id="TXL67124.1"/>
    </source>
</evidence>
<comment type="caution">
    <text evidence="8">The sequence shown here is derived from an EMBL/GenBank/DDBJ whole genome shotgun (WGS) entry which is preliminary data.</text>
</comment>
<dbReference type="PRINTS" id="PR00455">
    <property type="entry name" value="HTHTETR"/>
</dbReference>
<dbReference type="PANTHER" id="PTHR30055:SF234">
    <property type="entry name" value="HTH-TYPE TRANSCRIPTIONAL REGULATOR BETI"/>
    <property type="match status" value="1"/>
</dbReference>
<evidence type="ECO:0000256" key="4">
    <source>
        <dbReference type="ARBA" id="ARBA00023163"/>
    </source>
</evidence>
<dbReference type="InterPro" id="IPR023772">
    <property type="entry name" value="DNA-bd_HTH_TetR-type_CS"/>
</dbReference>
<dbReference type="PROSITE" id="PS50977">
    <property type="entry name" value="HTH_TETR_2"/>
    <property type="match status" value="1"/>
</dbReference>
<evidence type="ECO:0000256" key="6">
    <source>
        <dbReference type="SAM" id="MobiDB-lite"/>
    </source>
</evidence>
<dbReference type="InterPro" id="IPR036271">
    <property type="entry name" value="Tet_transcr_reg_TetR-rel_C_sf"/>
</dbReference>
<dbReference type="GO" id="GO:0003700">
    <property type="term" value="F:DNA-binding transcription factor activity"/>
    <property type="evidence" value="ECO:0007669"/>
    <property type="project" value="TreeGrafter"/>
</dbReference>
<dbReference type="Pfam" id="PF00440">
    <property type="entry name" value="TetR_N"/>
    <property type="match status" value="1"/>
</dbReference>
<accession>A0A5C8P1A3</accession>
<keyword evidence="2" id="KW-0805">Transcription regulation</keyword>
<feature type="region of interest" description="Disordered" evidence="6">
    <location>
        <begin position="207"/>
        <end position="228"/>
    </location>
</feature>
<dbReference type="EMBL" id="VDUY01000002">
    <property type="protein sequence ID" value="TXL67124.1"/>
    <property type="molecule type" value="Genomic_DNA"/>
</dbReference>
<dbReference type="Gene3D" id="1.10.357.10">
    <property type="entry name" value="Tetracycline Repressor, domain 2"/>
    <property type="match status" value="1"/>
</dbReference>
<feature type="DNA-binding region" description="H-T-H motif" evidence="5">
    <location>
        <begin position="37"/>
        <end position="56"/>
    </location>
</feature>
<gene>
    <name evidence="8" type="ORF">FHP08_05785</name>
</gene>